<proteinExistence type="predicted"/>
<name>A0ABY6KG98_9ARAC</name>
<evidence type="ECO:0008006" key="3">
    <source>
        <dbReference type="Google" id="ProtNLM"/>
    </source>
</evidence>
<dbReference type="EMBL" id="CP092867">
    <property type="protein sequence ID" value="UYV67859.1"/>
    <property type="molecule type" value="Genomic_DNA"/>
</dbReference>
<sequence>MQPKIFLRRLTYHLDTRNLLPEEQYGFRKGHGTIDQLLFFTQKVKDAQNRKPTDHTIAAFLDLTKTLDKEEWGAEATTLKLTYTSLMRPILDNGYQIYGTASETNLKSLERIQLNAARIITGLRNTCPNNIVLYEADIMPLKDRRSYNLPKYINKIKSYENKHRTFNCILNWKSNIRLKKEGPLHPAKRNGFLKYKVEKYYLAEKNISMQITNKIDELGQTDSGSLIKTTNGNEKMNRRNPYFCAVFRSELIAIYEALKSIRNTKHHDIWTLTDGRSAIQHLSHTRELRGKVSRNIIGYLQKLSIPQKFTFNGYPYMLSLKAMKLLMR</sequence>
<evidence type="ECO:0000313" key="2">
    <source>
        <dbReference type="Proteomes" id="UP001235939"/>
    </source>
</evidence>
<protein>
    <recommendedName>
        <fullName evidence="3">Reverse transcriptase domain-containing protein</fullName>
    </recommendedName>
</protein>
<dbReference type="Proteomes" id="UP001235939">
    <property type="component" value="Chromosome 05"/>
</dbReference>
<evidence type="ECO:0000313" key="1">
    <source>
        <dbReference type="EMBL" id="UYV67859.1"/>
    </source>
</evidence>
<gene>
    <name evidence="1" type="ORF">LAZ67_5002275</name>
</gene>
<organism evidence="1 2">
    <name type="scientific">Cordylochernes scorpioides</name>
    <dbReference type="NCBI Taxonomy" id="51811"/>
    <lineage>
        <taxon>Eukaryota</taxon>
        <taxon>Metazoa</taxon>
        <taxon>Ecdysozoa</taxon>
        <taxon>Arthropoda</taxon>
        <taxon>Chelicerata</taxon>
        <taxon>Arachnida</taxon>
        <taxon>Pseudoscorpiones</taxon>
        <taxon>Cheliferoidea</taxon>
        <taxon>Chernetidae</taxon>
        <taxon>Cordylochernes</taxon>
    </lineage>
</organism>
<accession>A0ABY6KG98</accession>
<keyword evidence="2" id="KW-1185">Reference proteome</keyword>
<reference evidence="1 2" key="1">
    <citation type="submission" date="2022-01" db="EMBL/GenBank/DDBJ databases">
        <title>A chromosomal length assembly of Cordylochernes scorpioides.</title>
        <authorList>
            <person name="Zeh D."/>
            <person name="Zeh J."/>
        </authorList>
    </citation>
    <scope>NUCLEOTIDE SEQUENCE [LARGE SCALE GENOMIC DNA]</scope>
    <source>
        <strain evidence="1">IN4F17</strain>
        <tissue evidence="1">Whole Body</tissue>
    </source>
</reference>